<sequence length="815" mass="91236">MASSQPLEEVLKALQSQNELLLQLVRDATGANPARSSLPSGASRERASSQSNEMHKTPPLRPISSPTLTNSEFGFPGSLRHSRRQTLEQTGDIRPSLEPKHIPASLHSTYTTGSHEVHEDDIHFLPLLEPSVSQQQHMQPQPLAMEHRGVSQPLDIVHFEDKDLLNYLFHTDFSDGAAIAMEDFIRRRAGTSIDWAQSLRHFAAYENESHGNSTCEVYKIGADCLARQVQVEDGNEPQCKCDDADMDSDHSNTCSAPQEADAVAVWDKIKSVNHDAQGTVGRITIVQEPTALAFGSLHFAMAKYFDMDELLTHLVTSDGNSGKTTAYMNRAFPPEPSPRSTSLSATDARPQFQASPFTTVAVDPYIRQRSFFFAFKYYTVVQSGNEPAPWERFDNRPADKRSQDHIDIAECSSVLALSLSGDPTQTRVRRRRGKPPKEGFVFNSFAPWQLLNIQSFPDDEHTDRSEDEGKVLLNGPHAFLEALVVEYQDATRRNRILHDKITKLITPDINFMFDNKIRDKLLFEDKHFTYIRRYFWAYMSLGVINTGIKAMLAAYDETFTPNFWAGTHPTLWPHPEPDSPSGQQYLARMASLRADLDRVLADLWTVYLKNKETRREIQSLREQLFSGSSIMESRRAIEQGDNIRILTLSSMIFLPLTFVTSVFGITVFEIPATDWRFPTTMVCVCVPFIVLLILLQSRSVNHSIHGFFEGLRAKTSTLRRRTVAPSDRSSRARAPARDWKALLLGGVRLGNEGDKAESPGAPPVSFSAAAGAARRRSEHGSAPGLPAFPRGAMSRGEKKRLVFLHESIKLVTGGE</sequence>
<protein>
    <submittedName>
        <fullName evidence="7">Uncharacterized protein</fullName>
    </submittedName>
</protein>
<gene>
    <name evidence="7" type="ORF">PPNO1_LOCUS9156</name>
</gene>
<evidence type="ECO:0000256" key="3">
    <source>
        <dbReference type="ARBA" id="ARBA00022989"/>
    </source>
</evidence>
<reference evidence="7" key="1">
    <citation type="submission" date="2022-11" db="EMBL/GenBank/DDBJ databases">
        <authorList>
            <person name="Scott C."/>
            <person name="Bruce N."/>
        </authorList>
    </citation>
    <scope>NUCLEOTIDE SEQUENCE</scope>
</reference>
<name>A0A9P1HBI8_9PEZI</name>
<feature type="transmembrane region" description="Helical" evidence="6">
    <location>
        <begin position="677"/>
        <end position="695"/>
    </location>
</feature>
<organism evidence="7 8">
    <name type="scientific">Parascedosporium putredinis</name>
    <dbReference type="NCBI Taxonomy" id="1442378"/>
    <lineage>
        <taxon>Eukaryota</taxon>
        <taxon>Fungi</taxon>
        <taxon>Dikarya</taxon>
        <taxon>Ascomycota</taxon>
        <taxon>Pezizomycotina</taxon>
        <taxon>Sordariomycetes</taxon>
        <taxon>Hypocreomycetidae</taxon>
        <taxon>Microascales</taxon>
        <taxon>Microascaceae</taxon>
        <taxon>Parascedosporium</taxon>
    </lineage>
</organism>
<keyword evidence="2 6" id="KW-0812">Transmembrane</keyword>
<comment type="caution">
    <text evidence="7">The sequence shown here is derived from an EMBL/GenBank/DDBJ whole genome shotgun (WGS) entry which is preliminary data.</text>
</comment>
<evidence type="ECO:0000256" key="4">
    <source>
        <dbReference type="ARBA" id="ARBA00023136"/>
    </source>
</evidence>
<dbReference type="GO" id="GO:0016020">
    <property type="term" value="C:membrane"/>
    <property type="evidence" value="ECO:0007669"/>
    <property type="project" value="UniProtKB-SubCell"/>
</dbReference>
<keyword evidence="3 6" id="KW-1133">Transmembrane helix</keyword>
<dbReference type="GO" id="GO:0046873">
    <property type="term" value="F:metal ion transmembrane transporter activity"/>
    <property type="evidence" value="ECO:0007669"/>
    <property type="project" value="InterPro"/>
</dbReference>
<feature type="transmembrane region" description="Helical" evidence="6">
    <location>
        <begin position="535"/>
        <end position="555"/>
    </location>
</feature>
<evidence type="ECO:0000256" key="2">
    <source>
        <dbReference type="ARBA" id="ARBA00022692"/>
    </source>
</evidence>
<dbReference type="Pfam" id="PF01544">
    <property type="entry name" value="CorA"/>
    <property type="match status" value="1"/>
</dbReference>
<evidence type="ECO:0000313" key="8">
    <source>
        <dbReference type="Proteomes" id="UP000838763"/>
    </source>
</evidence>
<dbReference type="OrthoDB" id="426293at2759"/>
<feature type="compositionally biased region" description="Low complexity" evidence="5">
    <location>
        <begin position="763"/>
        <end position="772"/>
    </location>
</feature>
<evidence type="ECO:0000313" key="7">
    <source>
        <dbReference type="EMBL" id="CAI4219603.1"/>
    </source>
</evidence>
<proteinExistence type="predicted"/>
<accession>A0A9P1HBI8</accession>
<evidence type="ECO:0000256" key="6">
    <source>
        <dbReference type="SAM" id="Phobius"/>
    </source>
</evidence>
<comment type="subcellular location">
    <subcellularLocation>
        <location evidence="1">Membrane</location>
        <topology evidence="1">Multi-pass membrane protein</topology>
    </subcellularLocation>
</comment>
<dbReference type="Gene3D" id="1.20.58.340">
    <property type="entry name" value="Magnesium transport protein CorA, transmembrane region"/>
    <property type="match status" value="1"/>
</dbReference>
<dbReference type="SUPFAM" id="SSF144083">
    <property type="entry name" value="Magnesium transport protein CorA, transmembrane region"/>
    <property type="match status" value="1"/>
</dbReference>
<feature type="region of interest" description="Disordered" evidence="5">
    <location>
        <begin position="30"/>
        <end position="115"/>
    </location>
</feature>
<dbReference type="InterPro" id="IPR002523">
    <property type="entry name" value="MgTranspt_CorA/ZnTranspt_ZntB"/>
</dbReference>
<dbReference type="AlphaFoldDB" id="A0A9P1HBI8"/>
<dbReference type="Proteomes" id="UP000838763">
    <property type="component" value="Unassembled WGS sequence"/>
</dbReference>
<feature type="region of interest" description="Disordered" evidence="5">
    <location>
        <begin position="753"/>
        <end position="792"/>
    </location>
</feature>
<keyword evidence="8" id="KW-1185">Reference proteome</keyword>
<keyword evidence="4 6" id="KW-0472">Membrane</keyword>
<dbReference type="EMBL" id="CALLCH030000020">
    <property type="protein sequence ID" value="CAI4219603.1"/>
    <property type="molecule type" value="Genomic_DNA"/>
</dbReference>
<evidence type="ECO:0000256" key="5">
    <source>
        <dbReference type="SAM" id="MobiDB-lite"/>
    </source>
</evidence>
<evidence type="ECO:0000256" key="1">
    <source>
        <dbReference type="ARBA" id="ARBA00004141"/>
    </source>
</evidence>
<feature type="transmembrane region" description="Helical" evidence="6">
    <location>
        <begin position="643"/>
        <end position="665"/>
    </location>
</feature>
<dbReference type="InterPro" id="IPR045863">
    <property type="entry name" value="CorA_TM1_TM2"/>
</dbReference>